<comment type="caution">
    <text evidence="1">The sequence shown here is derived from an EMBL/GenBank/DDBJ whole genome shotgun (WGS) entry which is preliminary data.</text>
</comment>
<reference evidence="1" key="1">
    <citation type="submission" date="2021-03" db="EMBL/GenBank/DDBJ databases">
        <authorList>
            <consortium name="DOE Joint Genome Institute"/>
            <person name="Ahrendt S."/>
            <person name="Looney B.P."/>
            <person name="Miyauchi S."/>
            <person name="Morin E."/>
            <person name="Drula E."/>
            <person name="Courty P.E."/>
            <person name="Chicoki N."/>
            <person name="Fauchery L."/>
            <person name="Kohler A."/>
            <person name="Kuo A."/>
            <person name="Labutti K."/>
            <person name="Pangilinan J."/>
            <person name="Lipzen A."/>
            <person name="Riley R."/>
            <person name="Andreopoulos W."/>
            <person name="He G."/>
            <person name="Johnson J."/>
            <person name="Barry K.W."/>
            <person name="Grigoriev I.V."/>
            <person name="Nagy L."/>
            <person name="Hibbett D."/>
            <person name="Henrissat B."/>
            <person name="Matheny P.B."/>
            <person name="Labbe J."/>
            <person name="Martin F."/>
        </authorList>
    </citation>
    <scope>NUCLEOTIDE SEQUENCE</scope>
    <source>
        <strain evidence="1">HHB10654</strain>
    </source>
</reference>
<organism evidence="1 2">
    <name type="scientific">Artomyces pyxidatus</name>
    <dbReference type="NCBI Taxonomy" id="48021"/>
    <lineage>
        <taxon>Eukaryota</taxon>
        <taxon>Fungi</taxon>
        <taxon>Dikarya</taxon>
        <taxon>Basidiomycota</taxon>
        <taxon>Agaricomycotina</taxon>
        <taxon>Agaricomycetes</taxon>
        <taxon>Russulales</taxon>
        <taxon>Auriscalpiaceae</taxon>
        <taxon>Artomyces</taxon>
    </lineage>
</organism>
<reference evidence="1" key="2">
    <citation type="journal article" date="2022" name="New Phytol.">
        <title>Evolutionary transition to the ectomycorrhizal habit in the genomes of a hyperdiverse lineage of mushroom-forming fungi.</title>
        <authorList>
            <person name="Looney B."/>
            <person name="Miyauchi S."/>
            <person name="Morin E."/>
            <person name="Drula E."/>
            <person name="Courty P.E."/>
            <person name="Kohler A."/>
            <person name="Kuo A."/>
            <person name="LaButti K."/>
            <person name="Pangilinan J."/>
            <person name="Lipzen A."/>
            <person name="Riley R."/>
            <person name="Andreopoulos W."/>
            <person name="He G."/>
            <person name="Johnson J."/>
            <person name="Nolan M."/>
            <person name="Tritt A."/>
            <person name="Barry K.W."/>
            <person name="Grigoriev I.V."/>
            <person name="Nagy L.G."/>
            <person name="Hibbett D."/>
            <person name="Henrissat B."/>
            <person name="Matheny P.B."/>
            <person name="Labbe J."/>
            <person name="Martin F.M."/>
        </authorList>
    </citation>
    <scope>NUCLEOTIDE SEQUENCE</scope>
    <source>
        <strain evidence="1">HHB10654</strain>
    </source>
</reference>
<dbReference type="Proteomes" id="UP000814140">
    <property type="component" value="Unassembled WGS sequence"/>
</dbReference>
<proteinExistence type="predicted"/>
<gene>
    <name evidence="1" type="ORF">BV25DRAFT_782549</name>
</gene>
<name>A0ACB8SYV0_9AGAM</name>
<sequence>MFLEVLASITITIKCTEHNNRTTHLIETNTPLSASSRYLATHMTISNPLALNPQTYRLKYGASIGGRRQEYCEPCGLIFSRAYEFQRHLRSTAVHTARKTHTCDACNKAYSRSDALQRHQRLVCGWPVLPLRNQWGKQQSTRTRGRTKNRSVTVAPRSRAYRHVVGTQRKLSIPIDILLNPVDGVRETVDTQRKAQKPREQRNERDMATASAASYAPDDIAQSIRGTHGDFNSVRDEIQKPTAADVDLRPVAHADSAAQDGSHLPTNHHEEVTHRTSPPTDNNRYDEETRRVATILMMMKGGRCDF</sequence>
<accession>A0ACB8SYV0</accession>
<evidence type="ECO:0000313" key="1">
    <source>
        <dbReference type="EMBL" id="KAI0061367.1"/>
    </source>
</evidence>
<dbReference type="EMBL" id="MU277213">
    <property type="protein sequence ID" value="KAI0061367.1"/>
    <property type="molecule type" value="Genomic_DNA"/>
</dbReference>
<protein>
    <submittedName>
        <fullName evidence="1">Uncharacterized protein</fullName>
    </submittedName>
</protein>
<keyword evidence="2" id="KW-1185">Reference proteome</keyword>
<evidence type="ECO:0000313" key="2">
    <source>
        <dbReference type="Proteomes" id="UP000814140"/>
    </source>
</evidence>